<keyword evidence="1" id="KW-1133">Transmembrane helix</keyword>
<feature type="domain" description="DUF3566" evidence="2">
    <location>
        <begin position="19"/>
        <end position="133"/>
    </location>
</feature>
<keyword evidence="1" id="KW-0472">Membrane</keyword>
<evidence type="ECO:0000256" key="1">
    <source>
        <dbReference type="SAM" id="Phobius"/>
    </source>
</evidence>
<sequence length="135" mass="14327">MSSVAEKLARKSSRTVSTKQVRLKLVYVDFWSAVKLSFLIAVALGIVLIVGTFLIWMVLAQTGIFDRLSGLFGEISGDSSFSLTATFGLPQVLGFTLVIALLNVIVGTALGAISAVLYNLSVRISGGLLVGFTNQ</sequence>
<dbReference type="Pfam" id="PF12089">
    <property type="entry name" value="DUF3566"/>
    <property type="match status" value="1"/>
</dbReference>
<dbReference type="EMBL" id="AP027731">
    <property type="protein sequence ID" value="BDZ45383.1"/>
    <property type="molecule type" value="Genomic_DNA"/>
</dbReference>
<evidence type="ECO:0000313" key="4">
    <source>
        <dbReference type="Proteomes" id="UP001321498"/>
    </source>
</evidence>
<dbReference type="Proteomes" id="UP001321498">
    <property type="component" value="Chromosome"/>
</dbReference>
<reference evidence="4" key="1">
    <citation type="journal article" date="2019" name="Int. J. Syst. Evol. Microbiol.">
        <title>The Global Catalogue of Microorganisms (GCM) 10K type strain sequencing project: providing services to taxonomists for standard genome sequencing and annotation.</title>
        <authorList>
            <consortium name="The Broad Institute Genomics Platform"/>
            <consortium name="The Broad Institute Genome Sequencing Center for Infectious Disease"/>
            <person name="Wu L."/>
            <person name="Ma J."/>
        </authorList>
    </citation>
    <scope>NUCLEOTIDE SEQUENCE [LARGE SCALE GENOMIC DNA]</scope>
    <source>
        <strain evidence="4">NBRC 108725</strain>
    </source>
</reference>
<dbReference type="InterPro" id="IPR021949">
    <property type="entry name" value="DUF3566_TM"/>
</dbReference>
<evidence type="ECO:0000313" key="3">
    <source>
        <dbReference type="EMBL" id="BDZ45383.1"/>
    </source>
</evidence>
<dbReference type="RefSeq" id="WP_286278723.1">
    <property type="nucleotide sequence ID" value="NZ_AP027731.1"/>
</dbReference>
<keyword evidence="1" id="KW-0812">Transmembrane</keyword>
<feature type="transmembrane region" description="Helical" evidence="1">
    <location>
        <begin position="95"/>
        <end position="118"/>
    </location>
</feature>
<feature type="transmembrane region" description="Helical" evidence="1">
    <location>
        <begin position="36"/>
        <end position="59"/>
    </location>
</feature>
<accession>A0ABM8GAZ3</accession>
<organism evidence="3 4">
    <name type="scientific">Naasia aerilata</name>
    <dbReference type="NCBI Taxonomy" id="1162966"/>
    <lineage>
        <taxon>Bacteria</taxon>
        <taxon>Bacillati</taxon>
        <taxon>Actinomycetota</taxon>
        <taxon>Actinomycetes</taxon>
        <taxon>Micrococcales</taxon>
        <taxon>Microbacteriaceae</taxon>
        <taxon>Naasia</taxon>
    </lineage>
</organism>
<protein>
    <recommendedName>
        <fullName evidence="2">DUF3566 domain-containing protein</fullName>
    </recommendedName>
</protein>
<evidence type="ECO:0000259" key="2">
    <source>
        <dbReference type="Pfam" id="PF12089"/>
    </source>
</evidence>
<gene>
    <name evidence="3" type="ORF">GCM10025866_12920</name>
</gene>
<proteinExistence type="predicted"/>
<name>A0ABM8GAZ3_9MICO</name>
<keyword evidence="4" id="KW-1185">Reference proteome</keyword>